<name>A0A316GJV4_9RHOB</name>
<gene>
    <name evidence="2" type="ORF">C7455_103395</name>
</gene>
<proteinExistence type="predicted"/>
<feature type="domain" description="Hedgehog/Intein (Hint)" evidence="1">
    <location>
        <begin position="37"/>
        <end position="174"/>
    </location>
</feature>
<dbReference type="Proteomes" id="UP000245708">
    <property type="component" value="Unassembled WGS sequence"/>
</dbReference>
<reference evidence="2 3" key="1">
    <citation type="submission" date="2018-05" db="EMBL/GenBank/DDBJ databases">
        <title>Genomic Encyclopedia of Type Strains, Phase IV (KMG-IV): sequencing the most valuable type-strain genomes for metagenomic binning, comparative biology and taxonomic classification.</title>
        <authorList>
            <person name="Goeker M."/>
        </authorList>
    </citation>
    <scope>NUCLEOTIDE SEQUENCE [LARGE SCALE GENOMIC DNA]</scope>
    <source>
        <strain evidence="2 3">DSM 16097</strain>
    </source>
</reference>
<evidence type="ECO:0000313" key="2">
    <source>
        <dbReference type="EMBL" id="PWK61192.1"/>
    </source>
</evidence>
<keyword evidence="3" id="KW-1185">Reference proteome</keyword>
<dbReference type="OrthoDB" id="6305173at2"/>
<accession>A0A316GJV4</accession>
<organism evidence="2 3">
    <name type="scientific">Roseicyclus mahoneyensis</name>
    <dbReference type="NCBI Taxonomy" id="164332"/>
    <lineage>
        <taxon>Bacteria</taxon>
        <taxon>Pseudomonadati</taxon>
        <taxon>Pseudomonadota</taxon>
        <taxon>Alphaproteobacteria</taxon>
        <taxon>Rhodobacterales</taxon>
        <taxon>Roseobacteraceae</taxon>
        <taxon>Roseicyclus</taxon>
    </lineage>
</organism>
<evidence type="ECO:0000313" key="3">
    <source>
        <dbReference type="Proteomes" id="UP000245708"/>
    </source>
</evidence>
<dbReference type="AlphaFoldDB" id="A0A316GJV4"/>
<dbReference type="RefSeq" id="WP_109667443.1">
    <property type="nucleotide sequence ID" value="NZ_QGGW01000003.1"/>
</dbReference>
<evidence type="ECO:0000259" key="1">
    <source>
        <dbReference type="Pfam" id="PF13403"/>
    </source>
</evidence>
<dbReference type="InterPro" id="IPR028992">
    <property type="entry name" value="Hedgehog/Intein_dom"/>
</dbReference>
<dbReference type="Gene3D" id="2.170.16.10">
    <property type="entry name" value="Hedgehog/Intein (Hint) domain"/>
    <property type="match status" value="1"/>
</dbReference>
<protein>
    <submittedName>
        <fullName evidence="2">Hint domain-containing protein</fullName>
    </submittedName>
</protein>
<dbReference type="EMBL" id="QGGW01000003">
    <property type="protein sequence ID" value="PWK61192.1"/>
    <property type="molecule type" value="Genomic_DNA"/>
</dbReference>
<sequence>MSAPMRHEDFDDLPATLARIGSGPMDAGLVRPVEAIGFVAGTRVATPMGYVAVERLSSGDRVLTADGRHAVLVWVGLTKVEAKGAAAPVRFDTGVMDNIRPLRLGQGHRVRVAGWQAELLFDADAVLASAKSFVNGRDVVVDDSCEMVTYIHLMFDCHEVVLAENVACETMQTGPDALRHLEDMAGQALTMNHPPMPSAADHAGLRAALPILSHAEELVLRAA</sequence>
<dbReference type="Pfam" id="PF13403">
    <property type="entry name" value="Hint_2"/>
    <property type="match status" value="1"/>
</dbReference>
<dbReference type="InterPro" id="IPR036844">
    <property type="entry name" value="Hint_dom_sf"/>
</dbReference>
<dbReference type="SUPFAM" id="SSF51294">
    <property type="entry name" value="Hedgehog/intein (Hint) domain"/>
    <property type="match status" value="1"/>
</dbReference>
<comment type="caution">
    <text evidence="2">The sequence shown here is derived from an EMBL/GenBank/DDBJ whole genome shotgun (WGS) entry which is preliminary data.</text>
</comment>